<evidence type="ECO:0000313" key="1">
    <source>
        <dbReference type="EMBL" id="KAI8042016.1"/>
    </source>
</evidence>
<comment type="caution">
    <text evidence="1">The sequence shown here is derived from an EMBL/GenBank/DDBJ whole genome shotgun (WGS) entry which is preliminary data.</text>
</comment>
<dbReference type="Proteomes" id="UP001059596">
    <property type="component" value="Unassembled WGS sequence"/>
</dbReference>
<dbReference type="EMBL" id="JAMKOV010000002">
    <property type="protein sequence ID" value="KAI8042016.1"/>
    <property type="molecule type" value="Genomic_DNA"/>
</dbReference>
<proteinExistence type="predicted"/>
<accession>A0A9P9YS19</accession>
<organism evidence="1 2">
    <name type="scientific">Drosophila gunungcola</name>
    <name type="common">fruit fly</name>
    <dbReference type="NCBI Taxonomy" id="103775"/>
    <lineage>
        <taxon>Eukaryota</taxon>
        <taxon>Metazoa</taxon>
        <taxon>Ecdysozoa</taxon>
        <taxon>Arthropoda</taxon>
        <taxon>Hexapoda</taxon>
        <taxon>Insecta</taxon>
        <taxon>Pterygota</taxon>
        <taxon>Neoptera</taxon>
        <taxon>Endopterygota</taxon>
        <taxon>Diptera</taxon>
        <taxon>Brachycera</taxon>
        <taxon>Muscomorpha</taxon>
        <taxon>Ephydroidea</taxon>
        <taxon>Drosophilidae</taxon>
        <taxon>Drosophila</taxon>
        <taxon>Sophophora</taxon>
    </lineage>
</organism>
<evidence type="ECO:0000313" key="2">
    <source>
        <dbReference type="Proteomes" id="UP001059596"/>
    </source>
</evidence>
<keyword evidence="2" id="KW-1185">Reference proteome</keyword>
<name>A0A9P9YS19_9MUSC</name>
<dbReference type="AlphaFoldDB" id="A0A9P9YS19"/>
<reference evidence="1" key="1">
    <citation type="journal article" date="2023" name="Genome Biol. Evol.">
        <title>Long-read-based Genome Assembly of Drosophila gunungcola Reveals Fewer Chemosensory Genes in Flower-breeding Species.</title>
        <authorList>
            <person name="Negi A."/>
            <person name="Liao B.Y."/>
            <person name="Yeh S.D."/>
        </authorList>
    </citation>
    <scope>NUCLEOTIDE SEQUENCE</scope>
    <source>
        <strain evidence="1">Sukarami</strain>
    </source>
</reference>
<protein>
    <submittedName>
        <fullName evidence="1">Uncharacterized protein</fullName>
    </submittedName>
</protein>
<gene>
    <name evidence="1" type="ORF">M5D96_003316</name>
</gene>
<sequence length="66" mass="7949">MFSSSYLFPMQQKELSEPEFSYFIEYKLLRSPSNLSHKTSKNFLDFNIAFILKHFGLLWYIPNHNL</sequence>